<feature type="domain" description="VOC" evidence="9">
    <location>
        <begin position="21"/>
        <end position="154"/>
    </location>
</feature>
<keyword evidence="3" id="KW-0479">Metal-binding</keyword>
<evidence type="ECO:0000256" key="4">
    <source>
        <dbReference type="ARBA" id="ARBA00022797"/>
    </source>
</evidence>
<keyword evidence="6 8" id="KW-0560">Oxidoreductase</keyword>
<dbReference type="PROSITE" id="PS00082">
    <property type="entry name" value="EXTRADIOL_DIOXYGENAS"/>
    <property type="match status" value="1"/>
</dbReference>
<dbReference type="InterPro" id="IPR000486">
    <property type="entry name" value="Xdiol_ring_cleave_dOase_1/2"/>
</dbReference>
<gene>
    <name evidence="10" type="ORF">ABGN05_17610</name>
</gene>
<dbReference type="PANTHER" id="PTHR36113">
    <property type="entry name" value="LYASE, PUTATIVE-RELATED-RELATED"/>
    <property type="match status" value="1"/>
</dbReference>
<evidence type="ECO:0000256" key="5">
    <source>
        <dbReference type="ARBA" id="ARBA00022964"/>
    </source>
</evidence>
<name>A0ABV3SPJ7_9HYPH</name>
<evidence type="ECO:0000313" key="10">
    <source>
        <dbReference type="EMBL" id="MEX0407480.1"/>
    </source>
</evidence>
<evidence type="ECO:0000256" key="3">
    <source>
        <dbReference type="ARBA" id="ARBA00022723"/>
    </source>
</evidence>
<evidence type="ECO:0000313" key="11">
    <source>
        <dbReference type="Proteomes" id="UP001556692"/>
    </source>
</evidence>
<dbReference type="Gene3D" id="3.10.180.10">
    <property type="entry name" value="2,3-Dihydroxybiphenyl 1,2-Dioxygenase, domain 1"/>
    <property type="match status" value="1"/>
</dbReference>
<organism evidence="10 11">
    <name type="scientific">Aquibium pacificus</name>
    <dbReference type="NCBI Taxonomy" id="3153579"/>
    <lineage>
        <taxon>Bacteria</taxon>
        <taxon>Pseudomonadati</taxon>
        <taxon>Pseudomonadota</taxon>
        <taxon>Alphaproteobacteria</taxon>
        <taxon>Hyphomicrobiales</taxon>
        <taxon>Phyllobacteriaceae</taxon>
        <taxon>Aquibium</taxon>
    </lineage>
</organism>
<evidence type="ECO:0000256" key="2">
    <source>
        <dbReference type="ARBA" id="ARBA00008784"/>
    </source>
</evidence>
<protein>
    <submittedName>
        <fullName evidence="10">VOC family protein</fullName>
    </submittedName>
</protein>
<evidence type="ECO:0000256" key="7">
    <source>
        <dbReference type="ARBA" id="ARBA00023004"/>
    </source>
</evidence>
<keyword evidence="4 8" id="KW-0058">Aromatic hydrocarbons catabolism</keyword>
<dbReference type="Proteomes" id="UP001556692">
    <property type="component" value="Unassembled WGS sequence"/>
</dbReference>
<evidence type="ECO:0000259" key="9">
    <source>
        <dbReference type="PROSITE" id="PS51819"/>
    </source>
</evidence>
<dbReference type="InterPro" id="IPR004360">
    <property type="entry name" value="Glyas_Fos-R_dOase_dom"/>
</dbReference>
<evidence type="ECO:0000256" key="6">
    <source>
        <dbReference type="ARBA" id="ARBA00023002"/>
    </source>
</evidence>
<proteinExistence type="inferred from homology"/>
<keyword evidence="7 8" id="KW-0408">Iron</keyword>
<keyword evidence="11" id="KW-1185">Reference proteome</keyword>
<reference evidence="10 11" key="1">
    <citation type="submission" date="2024-05" db="EMBL/GenBank/DDBJ databases">
        <authorList>
            <person name="Jiang F."/>
        </authorList>
    </citation>
    <scope>NUCLEOTIDE SEQUENCE [LARGE SCALE GENOMIC DNA]</scope>
    <source>
        <strain evidence="10 11">LZ166</strain>
    </source>
</reference>
<dbReference type="CDD" id="cd06587">
    <property type="entry name" value="VOC"/>
    <property type="match status" value="1"/>
</dbReference>
<dbReference type="RefSeq" id="WP_367955359.1">
    <property type="nucleotide sequence ID" value="NZ_JBDPGJ010000004.1"/>
</dbReference>
<dbReference type="Pfam" id="PF00903">
    <property type="entry name" value="Glyoxalase"/>
    <property type="match status" value="1"/>
</dbReference>
<comment type="cofactor">
    <cofactor evidence="1 8">
        <name>Fe(2+)</name>
        <dbReference type="ChEBI" id="CHEBI:29033"/>
    </cofactor>
</comment>
<accession>A0ABV3SPJ7</accession>
<evidence type="ECO:0000256" key="8">
    <source>
        <dbReference type="RuleBase" id="RU000683"/>
    </source>
</evidence>
<comment type="similarity">
    <text evidence="2 8">Belongs to the extradiol ring-cleavage dioxygenase family.</text>
</comment>
<dbReference type="InterPro" id="IPR051332">
    <property type="entry name" value="Fosfomycin_Res_Enzymes"/>
</dbReference>
<dbReference type="EMBL" id="JBDPGJ010000004">
    <property type="protein sequence ID" value="MEX0407480.1"/>
    <property type="molecule type" value="Genomic_DNA"/>
</dbReference>
<comment type="caution">
    <text evidence="10">The sequence shown here is derived from an EMBL/GenBank/DDBJ whole genome shotgun (WGS) entry which is preliminary data.</text>
</comment>
<dbReference type="InterPro" id="IPR037523">
    <property type="entry name" value="VOC_core"/>
</dbReference>
<dbReference type="PROSITE" id="PS51819">
    <property type="entry name" value="VOC"/>
    <property type="match status" value="1"/>
</dbReference>
<dbReference type="InterPro" id="IPR029068">
    <property type="entry name" value="Glyas_Bleomycin-R_OHBP_Dase"/>
</dbReference>
<dbReference type="SUPFAM" id="SSF54593">
    <property type="entry name" value="Glyoxalase/Bleomycin resistance protein/Dihydroxybiphenyl dioxygenase"/>
    <property type="match status" value="1"/>
</dbReference>
<keyword evidence="5 8" id="KW-0223">Dioxygenase</keyword>
<evidence type="ECO:0000256" key="1">
    <source>
        <dbReference type="ARBA" id="ARBA00001954"/>
    </source>
</evidence>
<sequence>MTEKPDAPAAVPRNPGLTPMMLNHAAWVTHDVAATHDFYTRIMGMEIASTVIDDSVPSTGDAFPYFHIFFKMKDGSTFAFFEAPGLPSPAKSTHPAYDIFNHIALEVSSREDVMKWYEWLTENDIDIVGPTDHGLIYSIYFHDPNGVRLEITTPLDKDWNNHTENAKEDFELWVSAKEKAKQEGRDLTEAMTELAKKAKTRVHRFVPA</sequence>
<dbReference type="PANTHER" id="PTHR36113:SF3">
    <property type="entry name" value="SLL5075 PROTEIN"/>
    <property type="match status" value="1"/>
</dbReference>